<organism evidence="1 2">
    <name type="scientific">Vitis vinifera</name>
    <name type="common">Grape</name>
    <dbReference type="NCBI Taxonomy" id="29760"/>
    <lineage>
        <taxon>Eukaryota</taxon>
        <taxon>Viridiplantae</taxon>
        <taxon>Streptophyta</taxon>
        <taxon>Embryophyta</taxon>
        <taxon>Tracheophyta</taxon>
        <taxon>Spermatophyta</taxon>
        <taxon>Magnoliopsida</taxon>
        <taxon>eudicotyledons</taxon>
        <taxon>Gunneridae</taxon>
        <taxon>Pentapetalae</taxon>
        <taxon>rosids</taxon>
        <taxon>Vitales</taxon>
        <taxon>Vitaceae</taxon>
        <taxon>Viteae</taxon>
        <taxon>Vitis</taxon>
    </lineage>
</organism>
<evidence type="ECO:0000313" key="2">
    <source>
        <dbReference type="Proteomes" id="UP000288805"/>
    </source>
</evidence>
<dbReference type="Proteomes" id="UP000288805">
    <property type="component" value="Unassembled WGS sequence"/>
</dbReference>
<reference evidence="1 2" key="1">
    <citation type="journal article" date="2018" name="PLoS Genet.">
        <title>Population sequencing reveals clonal diversity and ancestral inbreeding in the grapevine cultivar Chardonnay.</title>
        <authorList>
            <person name="Roach M.J."/>
            <person name="Johnson D.L."/>
            <person name="Bohlmann J."/>
            <person name="van Vuuren H.J."/>
            <person name="Jones S.J."/>
            <person name="Pretorius I.S."/>
            <person name="Schmidt S.A."/>
            <person name="Borneman A.R."/>
        </authorList>
    </citation>
    <scope>NUCLEOTIDE SEQUENCE [LARGE SCALE GENOMIC DNA]</scope>
    <source>
        <strain evidence="2">cv. Chardonnay</strain>
        <tissue evidence="1">Leaf</tissue>
    </source>
</reference>
<name>A0A438C539_VITVI</name>
<dbReference type="EMBL" id="QGNW01002531">
    <property type="protein sequence ID" value="RVW18361.1"/>
    <property type="molecule type" value="Genomic_DNA"/>
</dbReference>
<accession>A0A438C539</accession>
<gene>
    <name evidence="1" type="ORF">CK203_101122</name>
</gene>
<comment type="caution">
    <text evidence="1">The sequence shown here is derived from an EMBL/GenBank/DDBJ whole genome shotgun (WGS) entry which is preliminary data.</text>
</comment>
<dbReference type="AlphaFoldDB" id="A0A438C539"/>
<sequence>MRPSDRSLSSKTLMAYCKVHDYSWRPESYSIHFTIDGRYVVLSIVEGHGPYFIQEDLYRFDPSSEGASTWDAHRRCEGFYFGPHHLIMASIVHFEEKVHRKKLQRAVIRAQLVYTLLIGVQSTGVL</sequence>
<proteinExistence type="predicted"/>
<evidence type="ECO:0000313" key="1">
    <source>
        <dbReference type="EMBL" id="RVW18361.1"/>
    </source>
</evidence>
<protein>
    <submittedName>
        <fullName evidence="1">Uncharacterized protein</fullName>
    </submittedName>
</protein>